<gene>
    <name evidence="2" type="ORF">I4I82_26420</name>
    <name evidence="3" type="ORF">I4I82_33890</name>
</gene>
<proteinExistence type="predicted"/>
<sequence>MNKTCPKCAETMPLDRFGRDKNRRDGLNPWCKACNAANARRHGQANREAISAKRKAQYAADPEPARKRVRQYTKRNAQMVRANKRRYYQENRGRHAAYMADYYRRDPRRCLDIIARAKAKKPEYYRLVSAASTTVRRARFRKVQQVPFTAAQLAQRLAYYGNRCWMCGAPAGTVDHVKPIVAGGPNMLANLRPACPPCNSGKAGRWPFQPKASPHT</sequence>
<keyword evidence="4" id="KW-1185">Reference proteome</keyword>
<protein>
    <submittedName>
        <fullName evidence="2">HNH endonuclease</fullName>
    </submittedName>
</protein>
<dbReference type="EMBL" id="JADQDF010000001">
    <property type="protein sequence ID" value="MBW0131190.1"/>
    <property type="molecule type" value="Genomic_DNA"/>
</dbReference>
<evidence type="ECO:0000313" key="3">
    <source>
        <dbReference type="EMBL" id="MBW0132643.1"/>
    </source>
</evidence>
<dbReference type="CDD" id="cd00085">
    <property type="entry name" value="HNHc"/>
    <property type="match status" value="1"/>
</dbReference>
<dbReference type="InterPro" id="IPR003615">
    <property type="entry name" value="HNH_nuc"/>
</dbReference>
<evidence type="ECO:0000259" key="1">
    <source>
        <dbReference type="SMART" id="SM00507"/>
    </source>
</evidence>
<name>A0ABS6UG37_9PSEU</name>
<reference evidence="2 4" key="1">
    <citation type="submission" date="2020-11" db="EMBL/GenBank/DDBJ databases">
        <title>Pseudonocardia abyssalis sp. nov. and Pseudonocardia oceani sp. nov., description and phylogenomic analysis of two novel actinomycetes isolated from the deep Southern Ocean.</title>
        <authorList>
            <person name="Parra J."/>
        </authorList>
    </citation>
    <scope>NUCLEOTIDE SEQUENCE [LARGE SCALE GENOMIC DNA]</scope>
    <source>
        <strain evidence="2">KRD-185</strain>
        <strain evidence="4">KRD185</strain>
    </source>
</reference>
<dbReference type="InterPro" id="IPR002711">
    <property type="entry name" value="HNH"/>
</dbReference>
<dbReference type="Proteomes" id="UP000694300">
    <property type="component" value="Unassembled WGS sequence"/>
</dbReference>
<accession>A0ABS6UG37</accession>
<dbReference type="SMART" id="SM00507">
    <property type="entry name" value="HNHc"/>
    <property type="match status" value="1"/>
</dbReference>
<evidence type="ECO:0000313" key="4">
    <source>
        <dbReference type="Proteomes" id="UP000694300"/>
    </source>
</evidence>
<keyword evidence="2" id="KW-0540">Nuclease</keyword>
<dbReference type="EMBL" id="JADQDF010000003">
    <property type="protein sequence ID" value="MBW0132643.1"/>
    <property type="molecule type" value="Genomic_DNA"/>
</dbReference>
<keyword evidence="2" id="KW-0378">Hydrolase</keyword>
<dbReference type="GO" id="GO:0004519">
    <property type="term" value="F:endonuclease activity"/>
    <property type="evidence" value="ECO:0007669"/>
    <property type="project" value="UniProtKB-KW"/>
</dbReference>
<organism evidence="2 4">
    <name type="scientific">Pseudonocardia oceani</name>
    <dbReference type="NCBI Taxonomy" id="2792013"/>
    <lineage>
        <taxon>Bacteria</taxon>
        <taxon>Bacillati</taxon>
        <taxon>Actinomycetota</taxon>
        <taxon>Actinomycetes</taxon>
        <taxon>Pseudonocardiales</taxon>
        <taxon>Pseudonocardiaceae</taxon>
        <taxon>Pseudonocardia</taxon>
    </lineage>
</organism>
<dbReference type="Pfam" id="PF01844">
    <property type="entry name" value="HNH"/>
    <property type="match status" value="1"/>
</dbReference>
<evidence type="ECO:0000313" key="2">
    <source>
        <dbReference type="EMBL" id="MBW0131190.1"/>
    </source>
</evidence>
<feature type="domain" description="HNH nuclease" evidence="1">
    <location>
        <begin position="152"/>
        <end position="200"/>
    </location>
</feature>
<keyword evidence="2" id="KW-0255">Endonuclease</keyword>
<comment type="caution">
    <text evidence="2">The sequence shown here is derived from an EMBL/GenBank/DDBJ whole genome shotgun (WGS) entry which is preliminary data.</text>
</comment>
<dbReference type="RefSeq" id="WP_218596152.1">
    <property type="nucleotide sequence ID" value="NZ_JADQDE010000005.1"/>
</dbReference>